<dbReference type="Gene3D" id="1.10.510.10">
    <property type="entry name" value="Transferase(Phosphotransferase) domain 1"/>
    <property type="match status" value="1"/>
</dbReference>
<evidence type="ECO:0000256" key="8">
    <source>
        <dbReference type="ARBA" id="ARBA00030980"/>
    </source>
</evidence>
<evidence type="ECO:0000256" key="4">
    <source>
        <dbReference type="ARBA" id="ARBA00012513"/>
    </source>
</evidence>
<dbReference type="InterPro" id="IPR000719">
    <property type="entry name" value="Prot_kinase_dom"/>
</dbReference>
<dbReference type="PROSITE" id="PS50011">
    <property type="entry name" value="PROTEIN_KINASE_DOM"/>
    <property type="match status" value="1"/>
</dbReference>
<evidence type="ECO:0000259" key="13">
    <source>
        <dbReference type="PROSITE" id="PS50011"/>
    </source>
</evidence>
<evidence type="ECO:0000256" key="10">
    <source>
        <dbReference type="ARBA" id="ARBA00047899"/>
    </source>
</evidence>
<comment type="function">
    <text evidence="1">Component of the EKC/KEOPS complex that is required for the formation of a threonylcarbamoyl group on adenosine at position 37 (t(6)A37) in tRNAs that read codons beginning with adenine. The complex is probably involved in the transfer of the threonylcarbamoyl moiety of threonylcarbamoyl-AMP (TC-AMP) to the N6 group of A37. BUD32 has ATPase activity in the context of the EKC/KEOPS complex and likely plays a supporting role to the catalytic subunit KAE1. The EKC/KEOPS complex also promotes both telomere uncapping and telomere elongation. The complex is required for efficient recruitment of transcriptional coactivators.</text>
</comment>
<evidence type="ECO:0000256" key="11">
    <source>
        <dbReference type="ARBA" id="ARBA00048679"/>
    </source>
</evidence>
<evidence type="ECO:0000256" key="6">
    <source>
        <dbReference type="ARBA" id="ARBA00019973"/>
    </source>
</evidence>
<feature type="signal peptide" evidence="12">
    <location>
        <begin position="1"/>
        <end position="19"/>
    </location>
</feature>
<evidence type="ECO:0000256" key="9">
    <source>
        <dbReference type="ARBA" id="ARBA00033194"/>
    </source>
</evidence>
<keyword evidence="12" id="KW-0732">Signal</keyword>
<keyword evidence="15" id="KW-1185">Reference proteome</keyword>
<dbReference type="EC" id="2.7.11.1" evidence="4"/>
<name>A0ABR4HCU8_9EURO</name>
<evidence type="ECO:0000256" key="2">
    <source>
        <dbReference type="ARBA" id="ARBA00004574"/>
    </source>
</evidence>
<dbReference type="InterPro" id="IPR008266">
    <property type="entry name" value="Tyr_kinase_AS"/>
</dbReference>
<accession>A0ABR4HCU8</accession>
<proteinExistence type="predicted"/>
<evidence type="ECO:0000256" key="1">
    <source>
        <dbReference type="ARBA" id="ARBA00003747"/>
    </source>
</evidence>
<evidence type="ECO:0000256" key="3">
    <source>
        <dbReference type="ARBA" id="ARBA00011534"/>
    </source>
</evidence>
<protein>
    <recommendedName>
        <fullName evidence="6">EKC/KEOPS complex subunit BUD32</fullName>
        <ecNumber evidence="4">2.7.11.1</ecNumber>
    </recommendedName>
    <alternativeName>
        <fullName evidence="8 9">Atypical Serine/threonine protein kinase BUD32</fullName>
    </alternativeName>
    <alternativeName>
        <fullName evidence="5">EKC/KEOPS complex subunit bud32</fullName>
    </alternativeName>
</protein>
<gene>
    <name evidence="14" type="ORF">BJX63DRAFT_432502</name>
</gene>
<dbReference type="EMBL" id="JBFXLT010000046">
    <property type="protein sequence ID" value="KAL2812607.1"/>
    <property type="molecule type" value="Genomic_DNA"/>
</dbReference>
<dbReference type="Proteomes" id="UP001610334">
    <property type="component" value="Unassembled WGS sequence"/>
</dbReference>
<comment type="catalytic activity">
    <reaction evidence="11">
        <text>L-seryl-[protein] + ATP = O-phospho-L-seryl-[protein] + ADP + H(+)</text>
        <dbReference type="Rhea" id="RHEA:17989"/>
        <dbReference type="Rhea" id="RHEA-COMP:9863"/>
        <dbReference type="Rhea" id="RHEA-COMP:11604"/>
        <dbReference type="ChEBI" id="CHEBI:15378"/>
        <dbReference type="ChEBI" id="CHEBI:29999"/>
        <dbReference type="ChEBI" id="CHEBI:30616"/>
        <dbReference type="ChEBI" id="CHEBI:83421"/>
        <dbReference type="ChEBI" id="CHEBI:456216"/>
        <dbReference type="EC" id="2.7.11.1"/>
    </reaction>
</comment>
<sequence>MNLVYSWQTLCLLLTLKRARLSDIEKDIETVREIHPENKSPNHADFTLTIQYQIDLDIIGVGAAGQVYNIDDYIVLKACRIYVPPSSGATSHTLWDYASESIFHFGLVEDEKTVFRLLSQHPHPNIIDAIDTSHPEGIYLRKYQPFPQTGLPPQSDRILWYQDIIRALLHLHSLRITHSDLRKDNILLDAQGHALLGDFGASCPFGYPNPSLPVLLNGLSETVSDATDRFAMASLIYEVEIGVQPRILLNDCNELIFPPVHTGHIGLDSLIKNAWREQYASTAEMLAHAQSLDNNEDTRGLAQHYFSKEELLSRITQWRKNRKKQHGCILYSLPTEKQLQILAERYGWDMDGERRFRDHLQQKS</sequence>
<feature type="domain" description="Protein kinase" evidence="13">
    <location>
        <begin position="53"/>
        <end position="364"/>
    </location>
</feature>
<keyword evidence="7" id="KW-0779">Telomere</keyword>
<evidence type="ECO:0000313" key="15">
    <source>
        <dbReference type="Proteomes" id="UP001610334"/>
    </source>
</evidence>
<reference evidence="14 15" key="1">
    <citation type="submission" date="2024-07" db="EMBL/GenBank/DDBJ databases">
        <title>Section-level genome sequencing and comparative genomics of Aspergillus sections Usti and Cavernicolus.</title>
        <authorList>
            <consortium name="Lawrence Berkeley National Laboratory"/>
            <person name="Nybo J.L."/>
            <person name="Vesth T.C."/>
            <person name="Theobald S."/>
            <person name="Frisvad J.C."/>
            <person name="Larsen T.O."/>
            <person name="Kjaerboelling I."/>
            <person name="Rothschild-Mancinelli K."/>
            <person name="Lyhne E.K."/>
            <person name="Kogle M.E."/>
            <person name="Barry K."/>
            <person name="Clum A."/>
            <person name="Na H."/>
            <person name="Ledsgaard L."/>
            <person name="Lin J."/>
            <person name="Lipzen A."/>
            <person name="Kuo A."/>
            <person name="Riley R."/>
            <person name="Mondo S."/>
            <person name="Labutti K."/>
            <person name="Haridas S."/>
            <person name="Pangalinan J."/>
            <person name="Salamov A.A."/>
            <person name="Simmons B.A."/>
            <person name="Magnuson J.K."/>
            <person name="Chen J."/>
            <person name="Drula E."/>
            <person name="Henrissat B."/>
            <person name="Wiebenga A."/>
            <person name="Lubbers R.J."/>
            <person name="Gomes A.C."/>
            <person name="Makela M.R."/>
            <person name="Stajich J."/>
            <person name="Grigoriev I.V."/>
            <person name="Mortensen U.H."/>
            <person name="De Vries R.P."/>
            <person name="Baker S.E."/>
            <person name="Andersen M.R."/>
        </authorList>
    </citation>
    <scope>NUCLEOTIDE SEQUENCE [LARGE SCALE GENOMIC DNA]</scope>
    <source>
        <strain evidence="14 15">CBS 588.65</strain>
    </source>
</reference>
<feature type="chain" id="PRO_5046933151" description="EKC/KEOPS complex subunit BUD32" evidence="12">
    <location>
        <begin position="20"/>
        <end position="364"/>
    </location>
</feature>
<evidence type="ECO:0000256" key="5">
    <source>
        <dbReference type="ARBA" id="ARBA00013948"/>
    </source>
</evidence>
<comment type="caution">
    <text evidence="14">The sequence shown here is derived from an EMBL/GenBank/DDBJ whole genome shotgun (WGS) entry which is preliminary data.</text>
</comment>
<comment type="catalytic activity">
    <reaction evidence="10">
        <text>L-threonyl-[protein] + ATP = O-phospho-L-threonyl-[protein] + ADP + H(+)</text>
        <dbReference type="Rhea" id="RHEA:46608"/>
        <dbReference type="Rhea" id="RHEA-COMP:11060"/>
        <dbReference type="Rhea" id="RHEA-COMP:11605"/>
        <dbReference type="ChEBI" id="CHEBI:15378"/>
        <dbReference type="ChEBI" id="CHEBI:30013"/>
        <dbReference type="ChEBI" id="CHEBI:30616"/>
        <dbReference type="ChEBI" id="CHEBI:61977"/>
        <dbReference type="ChEBI" id="CHEBI:456216"/>
        <dbReference type="EC" id="2.7.11.1"/>
    </reaction>
</comment>
<comment type="subunit">
    <text evidence="3">Component of the EKC/KEOPS complex composed of at least BUD32, CGI121, GON7, KAE1 and PCC1; the whole complex dimerizes.</text>
</comment>
<dbReference type="Pfam" id="PF00069">
    <property type="entry name" value="Pkinase"/>
    <property type="match status" value="1"/>
</dbReference>
<evidence type="ECO:0000256" key="7">
    <source>
        <dbReference type="ARBA" id="ARBA00022895"/>
    </source>
</evidence>
<dbReference type="PROSITE" id="PS00109">
    <property type="entry name" value="PROTEIN_KINASE_TYR"/>
    <property type="match status" value="1"/>
</dbReference>
<evidence type="ECO:0000256" key="12">
    <source>
        <dbReference type="SAM" id="SignalP"/>
    </source>
</evidence>
<organism evidence="14 15">
    <name type="scientific">Aspergillus granulosus</name>
    <dbReference type="NCBI Taxonomy" id="176169"/>
    <lineage>
        <taxon>Eukaryota</taxon>
        <taxon>Fungi</taxon>
        <taxon>Dikarya</taxon>
        <taxon>Ascomycota</taxon>
        <taxon>Pezizomycotina</taxon>
        <taxon>Eurotiomycetes</taxon>
        <taxon>Eurotiomycetidae</taxon>
        <taxon>Eurotiales</taxon>
        <taxon>Aspergillaceae</taxon>
        <taxon>Aspergillus</taxon>
        <taxon>Aspergillus subgen. Nidulantes</taxon>
    </lineage>
</organism>
<dbReference type="InterPro" id="IPR011009">
    <property type="entry name" value="Kinase-like_dom_sf"/>
</dbReference>
<evidence type="ECO:0000313" key="14">
    <source>
        <dbReference type="EMBL" id="KAL2812607.1"/>
    </source>
</evidence>
<dbReference type="SUPFAM" id="SSF56112">
    <property type="entry name" value="Protein kinase-like (PK-like)"/>
    <property type="match status" value="1"/>
</dbReference>
<dbReference type="SMART" id="SM00220">
    <property type="entry name" value="S_TKc"/>
    <property type="match status" value="1"/>
</dbReference>
<comment type="subcellular location">
    <subcellularLocation>
        <location evidence="2">Chromosome</location>
        <location evidence="2">Telomere</location>
    </subcellularLocation>
</comment>
<keyword evidence="7" id="KW-0158">Chromosome</keyword>